<evidence type="ECO:0000313" key="2">
    <source>
        <dbReference type="Proteomes" id="UP000828941"/>
    </source>
</evidence>
<organism evidence="1 2">
    <name type="scientific">Bauhinia variegata</name>
    <name type="common">Purple orchid tree</name>
    <name type="synonym">Phanera variegata</name>
    <dbReference type="NCBI Taxonomy" id="167791"/>
    <lineage>
        <taxon>Eukaryota</taxon>
        <taxon>Viridiplantae</taxon>
        <taxon>Streptophyta</taxon>
        <taxon>Embryophyta</taxon>
        <taxon>Tracheophyta</taxon>
        <taxon>Spermatophyta</taxon>
        <taxon>Magnoliopsida</taxon>
        <taxon>eudicotyledons</taxon>
        <taxon>Gunneridae</taxon>
        <taxon>Pentapetalae</taxon>
        <taxon>rosids</taxon>
        <taxon>fabids</taxon>
        <taxon>Fabales</taxon>
        <taxon>Fabaceae</taxon>
        <taxon>Cercidoideae</taxon>
        <taxon>Cercideae</taxon>
        <taxon>Bauhiniinae</taxon>
        <taxon>Bauhinia</taxon>
    </lineage>
</organism>
<accession>A0ACB9LAI5</accession>
<dbReference type="EMBL" id="CM039437">
    <property type="protein sequence ID" value="KAI4306276.1"/>
    <property type="molecule type" value="Genomic_DNA"/>
</dbReference>
<name>A0ACB9LAI5_BAUVA</name>
<keyword evidence="2" id="KW-1185">Reference proteome</keyword>
<comment type="caution">
    <text evidence="1">The sequence shown here is derived from an EMBL/GenBank/DDBJ whole genome shotgun (WGS) entry which is preliminary data.</text>
</comment>
<reference evidence="1 2" key="1">
    <citation type="journal article" date="2022" name="DNA Res.">
        <title>Chromosomal-level genome assembly of the orchid tree Bauhinia variegata (Leguminosae; Cercidoideae) supports the allotetraploid origin hypothesis of Bauhinia.</title>
        <authorList>
            <person name="Zhong Y."/>
            <person name="Chen Y."/>
            <person name="Zheng D."/>
            <person name="Pang J."/>
            <person name="Liu Y."/>
            <person name="Luo S."/>
            <person name="Meng S."/>
            <person name="Qian L."/>
            <person name="Wei D."/>
            <person name="Dai S."/>
            <person name="Zhou R."/>
        </authorList>
    </citation>
    <scope>NUCLEOTIDE SEQUENCE [LARGE SCALE GENOMIC DNA]</scope>
    <source>
        <strain evidence="1">BV-YZ2020</strain>
    </source>
</reference>
<gene>
    <name evidence="1" type="ORF">L6164_029566</name>
</gene>
<protein>
    <submittedName>
        <fullName evidence="1">Uncharacterized protein</fullName>
    </submittedName>
</protein>
<proteinExistence type="predicted"/>
<evidence type="ECO:0000313" key="1">
    <source>
        <dbReference type="EMBL" id="KAI4306276.1"/>
    </source>
</evidence>
<dbReference type="Proteomes" id="UP000828941">
    <property type="component" value="Chromosome 12"/>
</dbReference>
<sequence>MGRIPCCEKENVKRGQWTPEEDNKLSSYIAQHGTRNWRLIPKNAGLQRCGKSCRLRWTNYLRPDLKHGQFSDAEEQTIVKLHSVFGNRWSLIAAQLPGRTDNDVKNHWNTKLRKKLSGMGIDPVTHKPLSHLMAEIATTLAPAQAAHLAEAALGCFKDEVLHLLTKKPTTFQVQHSIPAMENNNITAYINCKPEEKDENAIEKIKLGLSKAMQESEMIPSSKSWDPVGITSTSFAGSCSVFPTTPSGFQFSPTDFGNEGDDRSVWSQSVCTGSTCTGMVDQQGQLGGKLEDENGEDDSEGGKEIRNGTSSIFNSDCVLWDLPSHDLINPME</sequence>